<comment type="caution">
    <text evidence="1">The sequence shown here is derived from an EMBL/GenBank/DDBJ whole genome shotgun (WGS) entry which is preliminary data.</text>
</comment>
<reference evidence="1" key="1">
    <citation type="submission" date="2021-05" db="EMBL/GenBank/DDBJ databases">
        <authorList>
            <person name="Pan Q."/>
            <person name="Jouanno E."/>
            <person name="Zahm M."/>
            <person name="Klopp C."/>
            <person name="Cabau C."/>
            <person name="Louis A."/>
            <person name="Berthelot C."/>
            <person name="Parey E."/>
            <person name="Roest Crollius H."/>
            <person name="Montfort J."/>
            <person name="Robinson-Rechavi M."/>
            <person name="Bouchez O."/>
            <person name="Lampietro C."/>
            <person name="Lopez Roques C."/>
            <person name="Donnadieu C."/>
            <person name="Postlethwait J."/>
            <person name="Bobe J."/>
            <person name="Dillon D."/>
            <person name="Chandos A."/>
            <person name="von Hippel F."/>
            <person name="Guiguen Y."/>
        </authorList>
    </citation>
    <scope>NUCLEOTIDE SEQUENCE</scope>
    <source>
        <strain evidence="1">YG-Jan2019</strain>
    </source>
</reference>
<gene>
    <name evidence="1" type="ORF">DPEC_G00169670</name>
</gene>
<name>A0ACC2GD32_DALPE</name>
<dbReference type="EMBL" id="CM055741">
    <property type="protein sequence ID" value="KAJ8001455.1"/>
    <property type="molecule type" value="Genomic_DNA"/>
</dbReference>
<dbReference type="Proteomes" id="UP001157502">
    <property type="component" value="Chromosome 14"/>
</dbReference>
<proteinExistence type="predicted"/>
<sequence length="860" mass="98488">MSLSGRREKEPASKMSLSVKHDSKAKIPIQLVSMKSYRSLKERLRLKMEYCSTAQRLTMLEEKKHPNLISDTIRLQKLEELKTARILPVPALLLYTLHTLTKKQMKKFQSHLTRPPMSNCPPDTKSQQKTSDRWMDEMVENWGPQDAVIKTMWILIGMNQQDLAVKLKRHYIEGSHLSSSALYDLHRPHHAISVQRSRQQDNLYKHLGLFPVGSSQQPNQQKEIKKEKLSSLLPHEVDKHLSSKRVFSSDQELSSEIIPMEPDSKRARLSSVPDLLMNTLEELTEDQLKTFQCHLIRPQLSDCSPISLCKLEEAVRQLTVDQVLWRYGSERAVEITVNILKKMDQNELSMKLNCALSTSSSYGIKRKETSDEDNNGIQKSKVDLETWFKVKSDRIKIKKKEDVITPHRDTGEKTFISSICGKSFTPEKTEQDLGSHQPESVAVKESFHCLLPDIIEEEEDPAFESPVLLEHPDLKSTDEFIPEVQDQENVREYRFQCPRAGLFQCEVTGLVFGMDGEGEVLYRTVPWDISLLAQSGKRPAGPLFNFTCTQTSISQLHLPHCEVYSKGGCDFLSVAHETDDSIEFIHPHQTTETHVILNVTGFCKYGITKDTNAPVTPIWVMVLLFYQLPDVNNRSILNVLLLPRTVVLDEVCEKRKRRNGDREKYIEINHDCVLTPDEDYTLSTDLSDEHYHIDPKKAMFVNYVSFTNYTTTFQLRLKTVFEEVNLVLKEHHGDETWRRSVPLPAPPVNIPSTGSTTEDTQTAPPLNPPNPLGLAFMRRNRTVLETRLGLLQPILVRLQGCGVLTDEEREVVVSKSTKTLQNQALLDMVVRKGDEAQEEFYQVLRKADPYLVRDLEKNNV</sequence>
<organism evidence="1 2">
    <name type="scientific">Dallia pectoralis</name>
    <name type="common">Alaska blackfish</name>
    <dbReference type="NCBI Taxonomy" id="75939"/>
    <lineage>
        <taxon>Eukaryota</taxon>
        <taxon>Metazoa</taxon>
        <taxon>Chordata</taxon>
        <taxon>Craniata</taxon>
        <taxon>Vertebrata</taxon>
        <taxon>Euteleostomi</taxon>
        <taxon>Actinopterygii</taxon>
        <taxon>Neopterygii</taxon>
        <taxon>Teleostei</taxon>
        <taxon>Protacanthopterygii</taxon>
        <taxon>Esociformes</taxon>
        <taxon>Umbridae</taxon>
        <taxon>Dallia</taxon>
    </lineage>
</organism>
<keyword evidence="2" id="KW-1185">Reference proteome</keyword>
<evidence type="ECO:0000313" key="1">
    <source>
        <dbReference type="EMBL" id="KAJ8001455.1"/>
    </source>
</evidence>
<protein>
    <submittedName>
        <fullName evidence="1">Uncharacterized protein</fullName>
    </submittedName>
</protein>
<accession>A0ACC2GD32</accession>
<evidence type="ECO:0000313" key="2">
    <source>
        <dbReference type="Proteomes" id="UP001157502"/>
    </source>
</evidence>